<reference evidence="2" key="1">
    <citation type="journal article" date="2019" name="Int. J. Syst. Evol. Microbiol.">
        <title>The Global Catalogue of Microorganisms (GCM) 10K type strain sequencing project: providing services to taxonomists for standard genome sequencing and annotation.</title>
        <authorList>
            <consortium name="The Broad Institute Genomics Platform"/>
            <consortium name="The Broad Institute Genome Sequencing Center for Infectious Disease"/>
            <person name="Wu L."/>
            <person name="Ma J."/>
        </authorList>
    </citation>
    <scope>NUCLEOTIDE SEQUENCE [LARGE SCALE GENOMIC DNA]</scope>
    <source>
        <strain evidence="2">JCM 17805</strain>
    </source>
</reference>
<keyword evidence="2" id="KW-1185">Reference proteome</keyword>
<dbReference type="EMBL" id="BAABFL010000452">
    <property type="protein sequence ID" value="GAA4651450.1"/>
    <property type="molecule type" value="Genomic_DNA"/>
</dbReference>
<dbReference type="Proteomes" id="UP001500604">
    <property type="component" value="Unassembled WGS sequence"/>
</dbReference>
<evidence type="ECO:0000313" key="2">
    <source>
        <dbReference type="Proteomes" id="UP001500604"/>
    </source>
</evidence>
<organism evidence="1 2">
    <name type="scientific">Kistimonas scapharcae</name>
    <dbReference type="NCBI Taxonomy" id="1036133"/>
    <lineage>
        <taxon>Bacteria</taxon>
        <taxon>Pseudomonadati</taxon>
        <taxon>Pseudomonadota</taxon>
        <taxon>Gammaproteobacteria</taxon>
        <taxon>Oceanospirillales</taxon>
        <taxon>Endozoicomonadaceae</taxon>
        <taxon>Kistimonas</taxon>
    </lineage>
</organism>
<evidence type="ECO:0000313" key="1">
    <source>
        <dbReference type="EMBL" id="GAA4651450.1"/>
    </source>
</evidence>
<gene>
    <name evidence="1" type="ORF">GCM10023116_37340</name>
</gene>
<protein>
    <submittedName>
        <fullName evidence="1">Uncharacterized protein</fullName>
    </submittedName>
</protein>
<name>A0ABP8V5X8_9GAMM</name>
<comment type="caution">
    <text evidence="1">The sequence shown here is derived from an EMBL/GenBank/DDBJ whole genome shotgun (WGS) entry which is preliminary data.</text>
</comment>
<accession>A0ABP8V5X8</accession>
<sequence>MIFTIPAGMGQTLVVWHRLNLKKYPAQGEVPGSLIVIISVGACLLFTKWAHIRDVSPSGFPLTGLRSFYVFSEYV</sequence>
<proteinExistence type="predicted"/>